<dbReference type="SUPFAM" id="SSF52540">
    <property type="entry name" value="P-loop containing nucleoside triphosphate hydrolases"/>
    <property type="match status" value="1"/>
</dbReference>
<keyword evidence="2" id="KW-0547">Nucleotide-binding</keyword>
<protein>
    <submittedName>
        <fullName evidence="4">AAA family ATPase</fullName>
    </submittedName>
</protein>
<evidence type="ECO:0000256" key="1">
    <source>
        <dbReference type="ARBA" id="ARBA00010378"/>
    </source>
</evidence>
<dbReference type="Proteomes" id="UP000265562">
    <property type="component" value="Chromosome"/>
</dbReference>
<evidence type="ECO:0000256" key="2">
    <source>
        <dbReference type="ARBA" id="ARBA00022741"/>
    </source>
</evidence>
<evidence type="ECO:0000313" key="5">
    <source>
        <dbReference type="Proteomes" id="UP000265562"/>
    </source>
</evidence>
<dbReference type="InterPro" id="IPR011260">
    <property type="entry name" value="RNAP_asu_C"/>
</dbReference>
<accession>A0A385Q431</accession>
<dbReference type="SUPFAM" id="SSF47789">
    <property type="entry name" value="C-terminal domain of RNA polymerase alpha subunit"/>
    <property type="match status" value="1"/>
</dbReference>
<dbReference type="EMBL" id="CP032364">
    <property type="protein sequence ID" value="AYA99523.1"/>
    <property type="molecule type" value="Genomic_DNA"/>
</dbReference>
<dbReference type="InterPro" id="IPR041627">
    <property type="entry name" value="AAA_lid_6"/>
</dbReference>
<name>A0A385Q431_9FIRM</name>
<dbReference type="InterPro" id="IPR003959">
    <property type="entry name" value="ATPase_AAA_core"/>
</dbReference>
<reference evidence="4 5" key="1">
    <citation type="submission" date="2018-09" db="EMBL/GenBank/DDBJ databases">
        <title>Genome sequencing of Lachnoanaerobaculum umeaense DSM 23576.</title>
        <authorList>
            <person name="Kook J.-K."/>
            <person name="Park S.-N."/>
            <person name="Lim Y.K."/>
        </authorList>
    </citation>
    <scope>NUCLEOTIDE SEQUENCE [LARGE SCALE GENOMIC DNA]</scope>
    <source>
        <strain evidence="5">DSM 23576 \ CCUG 58757</strain>
    </source>
</reference>
<dbReference type="OrthoDB" id="9806903at2"/>
<keyword evidence="3" id="KW-0067">ATP-binding</keyword>
<dbReference type="FunFam" id="3.40.50.300:FF:000216">
    <property type="entry name" value="Type VII secretion ATPase EccA"/>
    <property type="match status" value="1"/>
</dbReference>
<dbReference type="Gene3D" id="1.10.8.60">
    <property type="match status" value="1"/>
</dbReference>
<sequence length="596" mass="68583">MSKRNKIRKEYLSATSIVYTGAFNGEVYNVCDRFMSYAMYLKADETLGLEVTMEDEESCKNYIYLDSDKETPIEEFDWIFSDYAKVVPEKHIISDKSQYDNRVNYKLETLKYSNDAERRKQAIYEICKNEYFQTMCEEIRDAQGNIRIMMKACDGNNQNVGSVIFSFPQKISKKLKTVITMVFQDSILKEIDEDTITSGIGKEEMRDYIIVLLKVLESEQNKDSDSIDNLNLGVRSYNVLKKAKINTISTLMGMRDEELLSIKNLGRKQLEEIKEKLSDKFCIQLDDDFGKEYELYLESENIVEDIPQIQKLNYMEQLQNLIGIKSAKEQARRILAFAKMRKIMQEKGEQLDPITLNMEFIGNPGTAKTTVARIMAGVLSEIGIINNENLIEVGRADLIAQYVGQTGPKVKTAFNKAKGGVLFIDEAYSLLEYGRGGYGDEAINVIVQEMENNRQDTIVIFAGYPNEMEKFFSRNPGLRSRVPFTLKFDDFSVDELMDICELEASKRKFSIDTKANDKLREMCEYSKRNIDNGNGRFCRNIIEKAILNFALRNYGCDEVNENIEYILKKEDFLDITVLDCNYKDRTLPIGFQVSAS</sequence>
<dbReference type="AlphaFoldDB" id="A0A385Q431"/>
<proteinExistence type="inferred from homology"/>
<dbReference type="GO" id="GO:0003677">
    <property type="term" value="F:DNA binding"/>
    <property type="evidence" value="ECO:0007669"/>
    <property type="project" value="InterPro"/>
</dbReference>
<organism evidence="4 5">
    <name type="scientific">Lachnoanaerobaculum umeaense</name>
    <dbReference type="NCBI Taxonomy" id="617123"/>
    <lineage>
        <taxon>Bacteria</taxon>
        <taxon>Bacillati</taxon>
        <taxon>Bacillota</taxon>
        <taxon>Clostridia</taxon>
        <taxon>Lachnospirales</taxon>
        <taxon>Lachnospiraceae</taxon>
        <taxon>Lachnoanaerobaculum</taxon>
    </lineage>
</organism>
<comment type="similarity">
    <text evidence="1">Belongs to the CbxX/CfxQ family.</text>
</comment>
<evidence type="ECO:0000313" key="4">
    <source>
        <dbReference type="EMBL" id="AYA99523.1"/>
    </source>
</evidence>
<dbReference type="RefSeq" id="WP_111525005.1">
    <property type="nucleotide sequence ID" value="NZ_CP032364.1"/>
</dbReference>
<dbReference type="Gene3D" id="3.40.50.300">
    <property type="entry name" value="P-loop containing nucleotide triphosphate hydrolases"/>
    <property type="match status" value="1"/>
</dbReference>
<evidence type="ECO:0000256" key="3">
    <source>
        <dbReference type="ARBA" id="ARBA00022840"/>
    </source>
</evidence>
<dbReference type="InterPro" id="IPR027417">
    <property type="entry name" value="P-loop_NTPase"/>
</dbReference>
<dbReference type="GO" id="GO:0005524">
    <property type="term" value="F:ATP binding"/>
    <property type="evidence" value="ECO:0007669"/>
    <property type="project" value="UniProtKB-KW"/>
</dbReference>
<dbReference type="PRINTS" id="PR00819">
    <property type="entry name" value="CBXCFQXSUPER"/>
</dbReference>
<dbReference type="GO" id="GO:0003899">
    <property type="term" value="F:DNA-directed RNA polymerase activity"/>
    <property type="evidence" value="ECO:0007669"/>
    <property type="project" value="InterPro"/>
</dbReference>
<dbReference type="InterPro" id="IPR000641">
    <property type="entry name" value="CbxX/CfxQ"/>
</dbReference>
<dbReference type="KEGG" id="lua:D4A81_05980"/>
<keyword evidence="5" id="KW-1185">Reference proteome</keyword>
<dbReference type="InterPro" id="IPR003593">
    <property type="entry name" value="AAA+_ATPase"/>
</dbReference>
<dbReference type="PANTHER" id="PTHR43392">
    <property type="entry name" value="AAA-TYPE ATPASE FAMILY PROTEIN / ANKYRIN REPEAT FAMILY PROTEIN"/>
    <property type="match status" value="1"/>
</dbReference>
<dbReference type="InterPro" id="IPR050773">
    <property type="entry name" value="CbxX/CfxQ_RuBisCO_ESX"/>
</dbReference>
<gene>
    <name evidence="4" type="ORF">D4A81_05980</name>
</gene>
<dbReference type="SMART" id="SM00382">
    <property type="entry name" value="AAA"/>
    <property type="match status" value="1"/>
</dbReference>
<dbReference type="GO" id="GO:0006351">
    <property type="term" value="P:DNA-templated transcription"/>
    <property type="evidence" value="ECO:0007669"/>
    <property type="project" value="InterPro"/>
</dbReference>
<dbReference type="Pfam" id="PF17866">
    <property type="entry name" value="AAA_lid_6"/>
    <property type="match status" value="1"/>
</dbReference>
<dbReference type="GO" id="GO:0016887">
    <property type="term" value="F:ATP hydrolysis activity"/>
    <property type="evidence" value="ECO:0007669"/>
    <property type="project" value="InterPro"/>
</dbReference>
<dbReference type="Pfam" id="PF00004">
    <property type="entry name" value="AAA"/>
    <property type="match status" value="1"/>
</dbReference>
<dbReference type="Gene3D" id="1.10.150.20">
    <property type="entry name" value="5' to 3' exonuclease, C-terminal subdomain"/>
    <property type="match status" value="1"/>
</dbReference>
<dbReference type="Pfam" id="PF03118">
    <property type="entry name" value="RNA_pol_A_CTD"/>
    <property type="match status" value="1"/>
</dbReference>
<dbReference type="PANTHER" id="PTHR43392:SF2">
    <property type="entry name" value="AAA-TYPE ATPASE FAMILY PROTEIN _ ANKYRIN REPEAT FAMILY PROTEIN"/>
    <property type="match status" value="1"/>
</dbReference>